<feature type="region of interest" description="Disordered" evidence="11">
    <location>
        <begin position="1"/>
        <end position="147"/>
    </location>
</feature>
<proteinExistence type="inferred from homology"/>
<reference evidence="12 13" key="1">
    <citation type="journal article" date="2013" name="PLoS Genet.">
        <title>The genome and development-dependent transcriptomes of Pyronema confluens: a window into fungal evolution.</title>
        <authorList>
            <person name="Traeger S."/>
            <person name="Altegoer F."/>
            <person name="Freitag M."/>
            <person name="Gabaldon T."/>
            <person name="Kempken F."/>
            <person name="Kumar A."/>
            <person name="Marcet-Houben M."/>
            <person name="Poggeler S."/>
            <person name="Stajich J.E."/>
            <person name="Nowrousian M."/>
        </authorList>
    </citation>
    <scope>NUCLEOTIDE SEQUENCE [LARGE SCALE GENOMIC DNA]</scope>
    <source>
        <strain evidence="13">CBS 100304</strain>
        <tissue evidence="12">Vegetative mycelium</tissue>
    </source>
</reference>
<comment type="subunit">
    <text evidence="3 10">Associates with 90S and pre-40S pre-ribosomal particles.</text>
</comment>
<comment type="function">
    <text evidence="9 10">Component of the 90S pre-ribosome involved in the maturation of rRNAs. Required for early cleavages of the pre-RNAs in the 40S ribosomal subunit maturation pathway.</text>
</comment>
<feature type="compositionally biased region" description="Basic and acidic residues" evidence="11">
    <location>
        <begin position="292"/>
        <end position="303"/>
    </location>
</feature>
<keyword evidence="6" id="KW-0175">Coiled coil</keyword>
<dbReference type="GO" id="GO:0000462">
    <property type="term" value="P:maturation of SSU-rRNA from tricistronic rRNA transcript (SSU-rRNA, 5.8S rRNA, LSU-rRNA)"/>
    <property type="evidence" value="ECO:0007669"/>
    <property type="project" value="TreeGrafter"/>
</dbReference>
<name>U4LLT3_PYROM</name>
<keyword evidence="5 10" id="KW-0698">rRNA processing</keyword>
<evidence type="ECO:0000313" key="12">
    <source>
        <dbReference type="EMBL" id="CCX32888.1"/>
    </source>
</evidence>
<evidence type="ECO:0000256" key="9">
    <source>
        <dbReference type="ARBA" id="ARBA00025053"/>
    </source>
</evidence>
<evidence type="ECO:0000313" key="13">
    <source>
        <dbReference type="Proteomes" id="UP000018144"/>
    </source>
</evidence>
<protein>
    <recommendedName>
        <fullName evidence="10">rRNA biogenesis protein RRP36</fullName>
    </recommendedName>
</protein>
<evidence type="ECO:0000256" key="5">
    <source>
        <dbReference type="ARBA" id="ARBA00022552"/>
    </source>
</evidence>
<feature type="region of interest" description="Disordered" evidence="11">
    <location>
        <begin position="216"/>
        <end position="248"/>
    </location>
</feature>
<evidence type="ECO:0000256" key="6">
    <source>
        <dbReference type="ARBA" id="ARBA00023054"/>
    </source>
</evidence>
<dbReference type="GO" id="GO:0030686">
    <property type="term" value="C:90S preribosome"/>
    <property type="evidence" value="ECO:0007669"/>
    <property type="project" value="TreeGrafter"/>
</dbReference>
<gene>
    <name evidence="12" type="ORF">PCON_13739</name>
</gene>
<dbReference type="PANTHER" id="PTHR21738:SF0">
    <property type="entry name" value="RIBOSOMAL RNA PROCESSING PROTEIN 36 HOMOLOG"/>
    <property type="match status" value="1"/>
</dbReference>
<evidence type="ECO:0000256" key="7">
    <source>
        <dbReference type="ARBA" id="ARBA00023242"/>
    </source>
</evidence>
<sequence length="303" mass="34971">MKATKRIRPQITQDSDSEDFTGFNDAPAHSDDEMNDAPGGQSSDEEEDDEEEEEDQDSEAHYSSDEEPAPDSRSAIAQISFGTLAKAQASLSKDKAKTTKGKAGKEEEEAPSKAALALRQRREAAQAAARASKNAPQEVSSKRAVTRKREVVEVHKVKARDPRFDPAVNSRYDEHEFRKNYKFLEDYRESEMKMLKGELKKSKDERRNEVMMKKLKSMESQKQSQMNKDKVQQVIREHKKAEREKVKMGKKVYHLKASDVKKKIIEERFSKLSDRQVENVIAKKQKRKAQKERKNMPWERREV</sequence>
<accession>U4LLT3</accession>
<evidence type="ECO:0000256" key="11">
    <source>
        <dbReference type="SAM" id="MobiDB-lite"/>
    </source>
</evidence>
<keyword evidence="13" id="KW-1185">Reference proteome</keyword>
<dbReference type="GO" id="GO:0005730">
    <property type="term" value="C:nucleolus"/>
    <property type="evidence" value="ECO:0007669"/>
    <property type="project" value="UniProtKB-SubCell"/>
</dbReference>
<comment type="similarity">
    <text evidence="2 10">Belongs to the RRP36 family.</text>
</comment>
<evidence type="ECO:0000256" key="2">
    <source>
        <dbReference type="ARBA" id="ARBA00009418"/>
    </source>
</evidence>
<evidence type="ECO:0000256" key="4">
    <source>
        <dbReference type="ARBA" id="ARBA00022517"/>
    </source>
</evidence>
<evidence type="ECO:0000256" key="10">
    <source>
        <dbReference type="RuleBase" id="RU368027"/>
    </source>
</evidence>
<dbReference type="eggNOG" id="KOG3190">
    <property type="taxonomic scope" value="Eukaryota"/>
</dbReference>
<evidence type="ECO:0000256" key="8">
    <source>
        <dbReference type="ARBA" id="ARBA00023274"/>
    </source>
</evidence>
<keyword evidence="8 10" id="KW-0687">Ribonucleoprotein</keyword>
<keyword evidence="4 10" id="KW-0690">Ribosome biogenesis</keyword>
<dbReference type="PANTHER" id="PTHR21738">
    <property type="entry name" value="RIBOSOMAL RNA PROCESSING PROTEIN 36 HOMOLOG"/>
    <property type="match status" value="1"/>
</dbReference>
<evidence type="ECO:0000256" key="1">
    <source>
        <dbReference type="ARBA" id="ARBA00004604"/>
    </source>
</evidence>
<dbReference type="EMBL" id="HF935907">
    <property type="protein sequence ID" value="CCX32888.1"/>
    <property type="molecule type" value="Genomic_DNA"/>
</dbReference>
<dbReference type="InterPro" id="IPR009292">
    <property type="entry name" value="RRP36"/>
</dbReference>
<dbReference type="AlphaFoldDB" id="U4LLT3"/>
<comment type="subcellular location">
    <subcellularLocation>
        <location evidence="1 10">Nucleus</location>
        <location evidence="1 10">Nucleolus</location>
    </subcellularLocation>
</comment>
<feature type="compositionally biased region" description="Acidic residues" evidence="11">
    <location>
        <begin position="43"/>
        <end position="57"/>
    </location>
</feature>
<dbReference type="STRING" id="1076935.U4LLT3"/>
<dbReference type="Proteomes" id="UP000018144">
    <property type="component" value="Unassembled WGS sequence"/>
</dbReference>
<feature type="region of interest" description="Disordered" evidence="11">
    <location>
        <begin position="280"/>
        <end position="303"/>
    </location>
</feature>
<dbReference type="OMA" id="ERKEMPW"/>
<organism evidence="12 13">
    <name type="scientific">Pyronema omphalodes (strain CBS 100304)</name>
    <name type="common">Pyronema confluens</name>
    <dbReference type="NCBI Taxonomy" id="1076935"/>
    <lineage>
        <taxon>Eukaryota</taxon>
        <taxon>Fungi</taxon>
        <taxon>Dikarya</taxon>
        <taxon>Ascomycota</taxon>
        <taxon>Pezizomycotina</taxon>
        <taxon>Pezizomycetes</taxon>
        <taxon>Pezizales</taxon>
        <taxon>Pyronemataceae</taxon>
        <taxon>Pyronema</taxon>
    </lineage>
</organism>
<keyword evidence="7 10" id="KW-0539">Nucleus</keyword>
<dbReference type="Pfam" id="PF06102">
    <property type="entry name" value="RRP36"/>
    <property type="match status" value="1"/>
</dbReference>
<evidence type="ECO:0000256" key="3">
    <source>
        <dbReference type="ARBA" id="ARBA00011167"/>
    </source>
</evidence>
<feature type="compositionally biased region" description="Basic and acidic residues" evidence="11">
    <location>
        <begin position="227"/>
        <end position="247"/>
    </location>
</feature>
<dbReference type="OrthoDB" id="448446at2759"/>